<keyword evidence="2" id="KW-0597">Phosphoprotein</keyword>
<sequence length="116" mass="12829">MIDWKRVQALKEELGADDFLPVVELFLDELEGIVMRLAHGDAERLECDMHFLHGSAASLGFTAFASLCQQAEMALQRQELGGLDLGALLDCYAATKKQFIAGRHLWQGEAPNVAVR</sequence>
<dbReference type="Gene3D" id="1.20.120.160">
    <property type="entry name" value="HPT domain"/>
    <property type="match status" value="1"/>
</dbReference>
<keyword evidence="1" id="KW-0902">Two-component regulatory system</keyword>
<accession>A0A2K9MH39</accession>
<organism evidence="4 5">
    <name type="scientific">Paracoccus jeotgali</name>
    <dbReference type="NCBI Taxonomy" id="2065379"/>
    <lineage>
        <taxon>Bacteria</taxon>
        <taxon>Pseudomonadati</taxon>
        <taxon>Pseudomonadota</taxon>
        <taxon>Alphaproteobacteria</taxon>
        <taxon>Rhodobacterales</taxon>
        <taxon>Paracoccaceae</taxon>
        <taxon>Paracoccus</taxon>
    </lineage>
</organism>
<dbReference type="Proteomes" id="UP000234882">
    <property type="component" value="Chromosome"/>
</dbReference>
<evidence type="ECO:0000313" key="5">
    <source>
        <dbReference type="Proteomes" id="UP000234882"/>
    </source>
</evidence>
<gene>
    <name evidence="4" type="ORF">CYR75_11395</name>
</gene>
<evidence type="ECO:0000256" key="2">
    <source>
        <dbReference type="PROSITE-ProRule" id="PRU00110"/>
    </source>
</evidence>
<protein>
    <submittedName>
        <fullName evidence="4">Histidine kinase</fullName>
    </submittedName>
</protein>
<keyword evidence="5" id="KW-1185">Reference proteome</keyword>
<evidence type="ECO:0000259" key="3">
    <source>
        <dbReference type="PROSITE" id="PS50894"/>
    </source>
</evidence>
<feature type="modified residue" description="Phosphohistidine" evidence="2">
    <location>
        <position position="50"/>
    </location>
</feature>
<name>A0A2K9MH39_9RHOB</name>
<keyword evidence="4" id="KW-0808">Transferase</keyword>
<dbReference type="KEGG" id="paru:CYR75_11395"/>
<dbReference type="SUPFAM" id="SSF47226">
    <property type="entry name" value="Histidine-containing phosphotransfer domain, HPT domain"/>
    <property type="match status" value="1"/>
</dbReference>
<dbReference type="PROSITE" id="PS50894">
    <property type="entry name" value="HPT"/>
    <property type="match status" value="1"/>
</dbReference>
<dbReference type="EMBL" id="CP025583">
    <property type="protein sequence ID" value="AUM74802.1"/>
    <property type="molecule type" value="Genomic_DNA"/>
</dbReference>
<dbReference type="AlphaFoldDB" id="A0A2K9MH39"/>
<proteinExistence type="predicted"/>
<feature type="domain" description="HPt" evidence="3">
    <location>
        <begin position="11"/>
        <end position="106"/>
    </location>
</feature>
<dbReference type="Pfam" id="PF01627">
    <property type="entry name" value="Hpt"/>
    <property type="match status" value="1"/>
</dbReference>
<evidence type="ECO:0000256" key="1">
    <source>
        <dbReference type="ARBA" id="ARBA00023012"/>
    </source>
</evidence>
<dbReference type="RefSeq" id="WP_101500147.1">
    <property type="nucleotide sequence ID" value="NZ_CP025583.1"/>
</dbReference>
<dbReference type="OrthoDB" id="7867809at2"/>
<dbReference type="GO" id="GO:0000160">
    <property type="term" value="P:phosphorelay signal transduction system"/>
    <property type="evidence" value="ECO:0007669"/>
    <property type="project" value="UniProtKB-KW"/>
</dbReference>
<evidence type="ECO:0000313" key="4">
    <source>
        <dbReference type="EMBL" id="AUM74802.1"/>
    </source>
</evidence>
<dbReference type="GO" id="GO:0004672">
    <property type="term" value="F:protein kinase activity"/>
    <property type="evidence" value="ECO:0007669"/>
    <property type="project" value="UniProtKB-ARBA"/>
</dbReference>
<dbReference type="InterPro" id="IPR008207">
    <property type="entry name" value="Sig_transdc_His_kin_Hpt_dom"/>
</dbReference>
<keyword evidence="4" id="KW-0418">Kinase</keyword>
<dbReference type="InterPro" id="IPR036641">
    <property type="entry name" value="HPT_dom_sf"/>
</dbReference>
<reference evidence="5" key="1">
    <citation type="submission" date="2017-12" db="EMBL/GenBank/DDBJ databases">
        <title>Genomic analysis of Paracoccus sp. CBA4604.</title>
        <authorList>
            <person name="Roh S.W."/>
            <person name="Kim J.Y."/>
            <person name="Kim J.S."/>
        </authorList>
    </citation>
    <scope>NUCLEOTIDE SEQUENCE [LARGE SCALE GENOMIC DNA]</scope>
    <source>
        <strain evidence="5">CBA4604</strain>
    </source>
</reference>